<gene>
    <name evidence="7" type="ORF">TALK_02025</name>
</gene>
<dbReference type="InterPro" id="IPR036588">
    <property type="entry name" value="CobH/CbiC_sf"/>
</dbReference>
<keyword evidence="3" id="KW-0169">Cobalamin biosynthesis</keyword>
<dbReference type="NCBIfam" id="NF006136">
    <property type="entry name" value="PRK08285.1"/>
    <property type="match status" value="1"/>
</dbReference>
<evidence type="ECO:0000256" key="3">
    <source>
        <dbReference type="ARBA" id="ARBA00022573"/>
    </source>
</evidence>
<dbReference type="GO" id="GO:0016993">
    <property type="term" value="F:precorrin-8X methylmutase activity"/>
    <property type="evidence" value="ECO:0007669"/>
    <property type="project" value="InterPro"/>
</dbReference>
<dbReference type="InterPro" id="IPR003722">
    <property type="entry name" value="Cbl_synth_CobH/CbiC"/>
</dbReference>
<evidence type="ECO:0000256" key="2">
    <source>
        <dbReference type="ARBA" id="ARBA00009774"/>
    </source>
</evidence>
<dbReference type="Gene3D" id="3.40.50.10230">
    <property type="entry name" value="Cobalamin biosynthesis CobH/CbiC, precorrin-8X methylmutase"/>
    <property type="match status" value="1"/>
</dbReference>
<feature type="domain" description="Cobalamin biosynthesis precorrin-8X methylmutase CobH/CbiC" evidence="6">
    <location>
        <begin position="10"/>
        <end position="206"/>
    </location>
</feature>
<dbReference type="OrthoDB" id="9780708at2"/>
<dbReference type="UniPathway" id="UPA00148"/>
<dbReference type="Proteomes" id="UP000193396">
    <property type="component" value="Unassembled WGS sequence"/>
</dbReference>
<accession>A0A1Y2LH55</accession>
<proteinExistence type="inferred from homology"/>
<keyword evidence="8" id="KW-1185">Reference proteome</keyword>
<keyword evidence="4 7" id="KW-0413">Isomerase</keyword>
<evidence type="ECO:0000259" key="6">
    <source>
        <dbReference type="Pfam" id="PF02570"/>
    </source>
</evidence>
<evidence type="ECO:0000313" key="8">
    <source>
        <dbReference type="Proteomes" id="UP000193396"/>
    </source>
</evidence>
<dbReference type="Pfam" id="PF02570">
    <property type="entry name" value="CbiC"/>
    <property type="match status" value="1"/>
</dbReference>
<dbReference type="RefSeq" id="WP_085615305.1">
    <property type="nucleotide sequence ID" value="NZ_JFKB01000001.1"/>
</dbReference>
<evidence type="ECO:0000256" key="5">
    <source>
        <dbReference type="SAM" id="MobiDB-lite"/>
    </source>
</evidence>
<feature type="region of interest" description="Disordered" evidence="5">
    <location>
        <begin position="209"/>
        <end position="231"/>
    </location>
</feature>
<dbReference type="SUPFAM" id="SSF63965">
    <property type="entry name" value="Precorrin-8X methylmutase CbiC/CobH"/>
    <property type="match status" value="1"/>
</dbReference>
<organism evidence="7 8">
    <name type="scientific">Thalassospira alkalitolerans</name>
    <dbReference type="NCBI Taxonomy" id="1293890"/>
    <lineage>
        <taxon>Bacteria</taxon>
        <taxon>Pseudomonadati</taxon>
        <taxon>Pseudomonadota</taxon>
        <taxon>Alphaproteobacteria</taxon>
        <taxon>Rhodospirillales</taxon>
        <taxon>Thalassospiraceae</taxon>
        <taxon>Thalassospira</taxon>
    </lineage>
</organism>
<dbReference type="GO" id="GO:0009236">
    <property type="term" value="P:cobalamin biosynthetic process"/>
    <property type="evidence" value="ECO:0007669"/>
    <property type="project" value="UniProtKB-UniPathway"/>
</dbReference>
<evidence type="ECO:0000256" key="1">
    <source>
        <dbReference type="ARBA" id="ARBA00004953"/>
    </source>
</evidence>
<protein>
    <submittedName>
        <fullName evidence="7">Precorrin isomerase</fullName>
    </submittedName>
</protein>
<dbReference type="EMBL" id="JFKB01000001">
    <property type="protein sequence ID" value="OSQ50265.1"/>
    <property type="molecule type" value="Genomic_DNA"/>
</dbReference>
<dbReference type="PANTHER" id="PTHR43588:SF1">
    <property type="entry name" value="COBALT-PRECORRIN-8 METHYLMUTASE"/>
    <property type="match status" value="1"/>
</dbReference>
<dbReference type="PANTHER" id="PTHR43588">
    <property type="entry name" value="COBALT-PRECORRIN-8 METHYLMUTASE"/>
    <property type="match status" value="1"/>
</dbReference>
<comment type="caution">
    <text evidence="7">The sequence shown here is derived from an EMBL/GenBank/DDBJ whole genome shotgun (WGS) entry which is preliminary data.</text>
</comment>
<dbReference type="AlphaFoldDB" id="A0A1Y2LH55"/>
<evidence type="ECO:0000256" key="4">
    <source>
        <dbReference type="ARBA" id="ARBA00023235"/>
    </source>
</evidence>
<evidence type="ECO:0000313" key="7">
    <source>
        <dbReference type="EMBL" id="OSQ50265.1"/>
    </source>
</evidence>
<name>A0A1Y2LH55_9PROT</name>
<sequence>MFDYLQNPQEIYRQSFATIEAEADLDRFPEALRPVAVRIIHACGMIEIADKIAYGSDVTNAAIKALQNGKPILCDAEMVRHGIISRLLPANNPILCTLNANGNATRASHLGTTRSAAAIDDWDNHIEGAIIAIGNAPTALFHLLEALSVNRLAKPALIIGMPVGFVGALESKEALITHAGDIPYITLRGRFGGSAVTAATVNALARLAHPGQTPDGTIDQSRPPAKGMQNE</sequence>
<comment type="pathway">
    <text evidence="1">Cofactor biosynthesis; adenosylcobalamin biosynthesis.</text>
</comment>
<reference evidence="7 8" key="1">
    <citation type="submission" date="2014-03" db="EMBL/GenBank/DDBJ databases">
        <title>The draft genome sequence of Thalassospira alkalitolerans JCM 18968.</title>
        <authorList>
            <person name="Lai Q."/>
            <person name="Shao Z."/>
        </authorList>
    </citation>
    <scope>NUCLEOTIDE SEQUENCE [LARGE SCALE GENOMIC DNA]</scope>
    <source>
        <strain evidence="7 8">JCM 18968</strain>
    </source>
</reference>
<comment type="similarity">
    <text evidence="2">Belongs to the CobH/CbiC family.</text>
</comment>
<dbReference type="STRING" id="1293890.TALK_02025"/>